<reference evidence="4" key="1">
    <citation type="submission" date="2025-08" db="UniProtKB">
        <authorList>
            <consortium name="RefSeq"/>
        </authorList>
    </citation>
    <scope>IDENTIFICATION</scope>
    <source>
        <tissue evidence="4">Gonads</tissue>
    </source>
</reference>
<dbReference type="Gene3D" id="2.60.40.4060">
    <property type="entry name" value="Reeler domain"/>
    <property type="match status" value="1"/>
</dbReference>
<name>A0A1S3KHJ5_LINAN</name>
<feature type="domain" description="Reelin" evidence="2">
    <location>
        <begin position="17"/>
        <end position="180"/>
    </location>
</feature>
<dbReference type="GO" id="GO:0016020">
    <property type="term" value="C:membrane"/>
    <property type="evidence" value="ECO:0007669"/>
    <property type="project" value="TreeGrafter"/>
</dbReference>
<dbReference type="Pfam" id="PF02014">
    <property type="entry name" value="Reeler"/>
    <property type="match status" value="1"/>
</dbReference>
<dbReference type="CDD" id="cd08544">
    <property type="entry name" value="Reeler"/>
    <property type="match status" value="1"/>
</dbReference>
<accession>A0A1S3KHJ5</accession>
<evidence type="ECO:0000259" key="2">
    <source>
        <dbReference type="PROSITE" id="PS51019"/>
    </source>
</evidence>
<dbReference type="PROSITE" id="PS51019">
    <property type="entry name" value="REELIN"/>
    <property type="match status" value="1"/>
</dbReference>
<dbReference type="InterPro" id="IPR002861">
    <property type="entry name" value="Reeler_dom"/>
</dbReference>
<keyword evidence="1" id="KW-0732">Signal</keyword>
<feature type="chain" id="PRO_5010164573" evidence="1">
    <location>
        <begin position="23"/>
        <end position="190"/>
    </location>
</feature>
<dbReference type="InParanoid" id="A0A1S3KHJ5"/>
<dbReference type="PANTHER" id="PTHR45828:SF33">
    <property type="entry name" value="DOMON DOMAIN-CONTAINING PROTEIN"/>
    <property type="match status" value="1"/>
</dbReference>
<evidence type="ECO:0000256" key="1">
    <source>
        <dbReference type="SAM" id="SignalP"/>
    </source>
</evidence>
<protein>
    <submittedName>
        <fullName evidence="4">Defense protein 1</fullName>
    </submittedName>
</protein>
<dbReference type="STRING" id="7574.A0A1S3KHJ5"/>
<dbReference type="FunFam" id="2.60.40.4060:FF:000003">
    <property type="entry name" value="Ferric chelate reductase 1"/>
    <property type="match status" value="1"/>
</dbReference>
<evidence type="ECO:0000313" key="3">
    <source>
        <dbReference type="Proteomes" id="UP000085678"/>
    </source>
</evidence>
<evidence type="ECO:0000313" key="4">
    <source>
        <dbReference type="RefSeq" id="XP_013421696.1"/>
    </source>
</evidence>
<proteinExistence type="predicted"/>
<dbReference type="InterPro" id="IPR042307">
    <property type="entry name" value="Reeler_sf"/>
</dbReference>
<dbReference type="InterPro" id="IPR051237">
    <property type="entry name" value="Ferric-chelate_Red/DefProt"/>
</dbReference>
<gene>
    <name evidence="4" type="primary">LOC106181759</name>
</gene>
<sequence length="190" mass="19914">MSSYTWIFAVVFLGCVLVRVQGFGSGAPPAACVTMVPGHNGTLPQTGASPYTVSVQVSSYTPGQTVSVTVRGTVDFKGLLLQARKEGTNEVVGTFQTPPTNFKFRPCPDGGANNGITQTSSSTTKNNMTFVWTAPSTGVGNVQFYGTVLQEKPMYWVNVTSSVISADSGASSLLVHISSVIGIVLLAKIL</sequence>
<dbReference type="OrthoDB" id="2419613at2759"/>
<dbReference type="Proteomes" id="UP000085678">
    <property type="component" value="Unplaced"/>
</dbReference>
<dbReference type="RefSeq" id="XP_013421696.1">
    <property type="nucleotide sequence ID" value="XM_013566242.1"/>
</dbReference>
<dbReference type="KEGG" id="lak:106181759"/>
<keyword evidence="3" id="KW-1185">Reference proteome</keyword>
<organism evidence="3 4">
    <name type="scientific">Lingula anatina</name>
    <name type="common">Brachiopod</name>
    <name type="synonym">Lingula unguis</name>
    <dbReference type="NCBI Taxonomy" id="7574"/>
    <lineage>
        <taxon>Eukaryota</taxon>
        <taxon>Metazoa</taxon>
        <taxon>Spiralia</taxon>
        <taxon>Lophotrochozoa</taxon>
        <taxon>Brachiopoda</taxon>
        <taxon>Linguliformea</taxon>
        <taxon>Lingulata</taxon>
        <taxon>Lingulida</taxon>
        <taxon>Linguloidea</taxon>
        <taxon>Lingulidae</taxon>
        <taxon>Lingula</taxon>
    </lineage>
</organism>
<dbReference type="PANTHER" id="PTHR45828">
    <property type="entry name" value="CYTOCHROME B561/FERRIC REDUCTASE TRANSMEMBRANE"/>
    <property type="match status" value="1"/>
</dbReference>
<dbReference type="OMA" id="LIWKAPQ"/>
<dbReference type="GeneID" id="106181759"/>
<feature type="signal peptide" evidence="1">
    <location>
        <begin position="1"/>
        <end position="22"/>
    </location>
</feature>
<dbReference type="AlphaFoldDB" id="A0A1S3KHJ5"/>